<dbReference type="InterPro" id="IPR044081">
    <property type="entry name" value="DUF5776"/>
</dbReference>
<sequence>MKKKLLLTSVALLSAVLGCNTVTAESKDNSYYETYEGTAVTTESTSTNISSNETSNDTTTSELSSSSEKEMSDKPTTDSINTGSSSSDDSSLEEKDSSSDNNSQKLEENKDENNDIPEKDLPSETNHKKGQYAFKPIGSRVKRAIAPDNVYANDGNLPGKDFIDVASWNGNISISEYKLIKSYGVSGVAVKLTEGTYYINPYAESQIANAKAAGLKVMAYHFSMYTNQQEARDEANYFARAANQFGLAKDTVMVNDAEHPSLINNAQQNSLTFNTQLKANGFFNDALYVGRYWIDSGYIDTAAFNKNRVWVAQYPYTPTVGMMWNNDHGAWQWSSQMFFPGLTNYQNRAFDMSAAYNSFYGSSNTVDLSKYFTTNPKKVILRASDKVYSDTDFKNPVGTVAGNELLTVDDIEYSSNGVPRLKISSGFVTANKAYAVQVTSNIEDYFVSNPGKVILLGTDSYYNDYDFTTKIGTQLPNEIISVSAIEYSNSGVPRLKTPKGYLTANKKYVRKVADNIDDYYTQIPKNVVLKGNDIYYADVDFKVKNSVALKDEVIQVTGLGYSSTGVPRFKTDKGYITANKRYVLPLVDNISDYFTENPSNVILRGTDSEYAEPDFKTKVGTIRSNSFINIVGVKFSSTGVPRLETSKGTYITANRKYVVKVTTNIANYFTENPKRIILRGADYYYDDYNFSNRIERVSANTLIDIMSIEYGDDGIPRLKTAKGYITANKKYTVAVPDSVVNYYTESPKLVVLKNQGNYYSDRDMTIKSGTAYKNQLNPVLGIEYRSSGLPVLKTSRGYISAKKTDLIKVVDNVIDYFTENPEKVILKGSDYYYKDADFTQRVDSAKAQTINDVIGIEFSSQGYPRIKTKKGYITANKKYVIAVTKNISDYYSAPVKSIKLTGNDYYYSNPNFTKRIGSIPGNTEIKITGIAFSDNGVPRFKAEKGYLTANKKYVKVVRQ</sequence>
<gene>
    <name evidence="7" type="ORF">EY666_01215</name>
</gene>
<dbReference type="Pfam" id="PF01183">
    <property type="entry name" value="Glyco_hydro_25"/>
    <property type="match status" value="1"/>
</dbReference>
<feature type="domain" description="DUF5776" evidence="6">
    <location>
        <begin position="816"/>
        <end position="880"/>
    </location>
</feature>
<dbReference type="InterPro" id="IPR018077">
    <property type="entry name" value="Glyco_hydro_fam25_subgr"/>
</dbReference>
<evidence type="ECO:0000313" key="8">
    <source>
        <dbReference type="Proteomes" id="UP000305511"/>
    </source>
</evidence>
<feature type="compositionally biased region" description="Low complexity" evidence="4">
    <location>
        <begin position="41"/>
        <end position="66"/>
    </location>
</feature>
<dbReference type="GO" id="GO:0016052">
    <property type="term" value="P:carbohydrate catabolic process"/>
    <property type="evidence" value="ECO:0007669"/>
    <property type="project" value="TreeGrafter"/>
</dbReference>
<dbReference type="SUPFAM" id="SSF51445">
    <property type="entry name" value="(Trans)glycosidases"/>
    <property type="match status" value="1"/>
</dbReference>
<feature type="chain" id="PRO_5020726910" evidence="5">
    <location>
        <begin position="25"/>
        <end position="959"/>
    </location>
</feature>
<dbReference type="EMBL" id="SIYF01000025">
    <property type="protein sequence ID" value="TKK91933.1"/>
    <property type="molecule type" value="Genomic_DNA"/>
</dbReference>
<feature type="compositionally biased region" description="Basic and acidic residues" evidence="4">
    <location>
        <begin position="105"/>
        <end position="127"/>
    </location>
</feature>
<dbReference type="InterPro" id="IPR017853">
    <property type="entry name" value="GH"/>
</dbReference>
<dbReference type="Pfam" id="PF19087">
    <property type="entry name" value="DUF5776"/>
    <property type="match status" value="8"/>
</dbReference>
<dbReference type="GO" id="GO:0009253">
    <property type="term" value="P:peptidoglycan catabolic process"/>
    <property type="evidence" value="ECO:0007669"/>
    <property type="project" value="InterPro"/>
</dbReference>
<evidence type="ECO:0000256" key="3">
    <source>
        <dbReference type="ARBA" id="ARBA00023295"/>
    </source>
</evidence>
<keyword evidence="5" id="KW-0732">Signal</keyword>
<reference evidence="7 8" key="1">
    <citation type="submission" date="2019-02" db="EMBL/GenBank/DDBJ databases">
        <title>Bacteria dissemination in different level of health care in South Africa: the effectiveness of infections prevention and control.</title>
        <authorList>
            <person name="Shobo C."/>
            <person name="Amoako D.G."/>
            <person name="Allam M."/>
            <person name="Ismail A."/>
            <person name="Bester L.A."/>
            <person name="Essack S.Y."/>
        </authorList>
    </citation>
    <scope>NUCLEOTIDE SEQUENCE [LARGE SCALE GENOMIC DNA]</scope>
    <source>
        <strain evidence="7 8">2SIL2</strain>
    </source>
</reference>
<feature type="domain" description="DUF5776" evidence="6">
    <location>
        <begin position="890"/>
        <end position="954"/>
    </location>
</feature>
<feature type="domain" description="DUF5776" evidence="6">
    <location>
        <begin position="668"/>
        <end position="731"/>
    </location>
</feature>
<comment type="caution">
    <text evidence="7">The sequence shown here is derived from an EMBL/GenBank/DDBJ whole genome shotgun (WGS) entry which is preliminary data.</text>
</comment>
<dbReference type="Proteomes" id="UP000305511">
    <property type="component" value="Unassembled WGS sequence"/>
</dbReference>
<feature type="domain" description="DUF5776" evidence="6">
    <location>
        <begin position="742"/>
        <end position="803"/>
    </location>
</feature>
<protein>
    <submittedName>
        <fullName evidence="7">Glycosyl hydrolase family 25</fullName>
    </submittedName>
</protein>
<feature type="domain" description="DUF5776" evidence="6">
    <location>
        <begin position="371"/>
        <end position="434"/>
    </location>
</feature>
<organism evidence="7 8">
    <name type="scientific">Enterococcus faecalis</name>
    <name type="common">Streptococcus faecalis</name>
    <dbReference type="NCBI Taxonomy" id="1351"/>
    <lineage>
        <taxon>Bacteria</taxon>
        <taxon>Bacillati</taxon>
        <taxon>Bacillota</taxon>
        <taxon>Bacilli</taxon>
        <taxon>Lactobacillales</taxon>
        <taxon>Enterococcaceae</taxon>
        <taxon>Enterococcus</taxon>
    </lineage>
</organism>
<dbReference type="RefSeq" id="WP_002374473.1">
    <property type="nucleotide sequence ID" value="NZ_CP110039.1"/>
</dbReference>
<accession>A0A4V5V0D1</accession>
<dbReference type="InterPro" id="IPR002053">
    <property type="entry name" value="Glyco_hydro_25"/>
</dbReference>
<dbReference type="GO" id="GO:0016998">
    <property type="term" value="P:cell wall macromolecule catabolic process"/>
    <property type="evidence" value="ECO:0007669"/>
    <property type="project" value="InterPro"/>
</dbReference>
<feature type="compositionally biased region" description="Basic and acidic residues" evidence="4">
    <location>
        <begin position="67"/>
        <end position="76"/>
    </location>
</feature>
<feature type="domain" description="DUF5776" evidence="6">
    <location>
        <begin position="593"/>
        <end position="658"/>
    </location>
</feature>
<evidence type="ECO:0000259" key="6">
    <source>
        <dbReference type="Pfam" id="PF19087"/>
    </source>
</evidence>
<feature type="signal peptide" evidence="5">
    <location>
        <begin position="1"/>
        <end position="24"/>
    </location>
</feature>
<dbReference type="GO" id="GO:0003796">
    <property type="term" value="F:lysozyme activity"/>
    <property type="evidence" value="ECO:0007669"/>
    <property type="project" value="InterPro"/>
</dbReference>
<evidence type="ECO:0000256" key="5">
    <source>
        <dbReference type="SAM" id="SignalP"/>
    </source>
</evidence>
<keyword evidence="3" id="KW-0326">Glycosidase</keyword>
<name>A0A4V5V0D1_ENTFL</name>
<feature type="region of interest" description="Disordered" evidence="4">
    <location>
        <begin position="38"/>
        <end position="133"/>
    </location>
</feature>
<feature type="domain" description="DUF5776" evidence="6">
    <location>
        <begin position="519"/>
        <end position="583"/>
    </location>
</feature>
<dbReference type="SMART" id="SM00641">
    <property type="entry name" value="Glyco_25"/>
    <property type="match status" value="1"/>
</dbReference>
<evidence type="ECO:0000256" key="1">
    <source>
        <dbReference type="ARBA" id="ARBA00010646"/>
    </source>
</evidence>
<dbReference type="PROSITE" id="PS51257">
    <property type="entry name" value="PROKAR_LIPOPROTEIN"/>
    <property type="match status" value="1"/>
</dbReference>
<evidence type="ECO:0000256" key="4">
    <source>
        <dbReference type="SAM" id="MobiDB-lite"/>
    </source>
</evidence>
<dbReference type="PANTHER" id="PTHR34135">
    <property type="entry name" value="LYSOZYME"/>
    <property type="match status" value="1"/>
</dbReference>
<dbReference type="PROSITE" id="PS51904">
    <property type="entry name" value="GLYCOSYL_HYDROL_F25_2"/>
    <property type="match status" value="1"/>
</dbReference>
<dbReference type="AlphaFoldDB" id="A0A4V5V0D1"/>
<dbReference type="Gene3D" id="3.20.20.80">
    <property type="entry name" value="Glycosidases"/>
    <property type="match status" value="1"/>
</dbReference>
<evidence type="ECO:0000313" key="7">
    <source>
        <dbReference type="EMBL" id="TKK91933.1"/>
    </source>
</evidence>
<feature type="domain" description="DUF5776" evidence="6">
    <location>
        <begin position="445"/>
        <end position="509"/>
    </location>
</feature>
<comment type="similarity">
    <text evidence="1">Belongs to the glycosyl hydrolase 25 family.</text>
</comment>
<dbReference type="PANTHER" id="PTHR34135:SF2">
    <property type="entry name" value="LYSOZYME"/>
    <property type="match status" value="1"/>
</dbReference>
<keyword evidence="2 7" id="KW-0378">Hydrolase</keyword>
<proteinExistence type="inferred from homology"/>
<dbReference type="CDD" id="cd06522">
    <property type="entry name" value="GH25_AtlA-like"/>
    <property type="match status" value="1"/>
</dbReference>
<evidence type="ECO:0000256" key="2">
    <source>
        <dbReference type="ARBA" id="ARBA00022801"/>
    </source>
</evidence>